<reference evidence="2" key="1">
    <citation type="submission" date="2019-12" db="EMBL/GenBank/DDBJ databases">
        <title>Genome sequencing and annotation of Brassica cretica.</title>
        <authorList>
            <person name="Studholme D.J."/>
            <person name="Sarris P.F."/>
        </authorList>
    </citation>
    <scope>NUCLEOTIDE SEQUENCE</scope>
    <source>
        <strain evidence="2">PFS-102/07</strain>
        <tissue evidence="2">Leaf</tissue>
    </source>
</reference>
<feature type="region of interest" description="Disordered" evidence="1">
    <location>
        <begin position="1"/>
        <end position="21"/>
    </location>
</feature>
<dbReference type="AlphaFoldDB" id="A0A8S9JPS7"/>
<protein>
    <submittedName>
        <fullName evidence="2">Uncharacterized protein</fullName>
    </submittedName>
</protein>
<comment type="caution">
    <text evidence="2">The sequence shown here is derived from an EMBL/GenBank/DDBJ whole genome shotgun (WGS) entry which is preliminary data.</text>
</comment>
<dbReference type="EMBL" id="QGKY02000246">
    <property type="protein sequence ID" value="KAF2584155.1"/>
    <property type="molecule type" value="Genomic_DNA"/>
</dbReference>
<accession>A0A8S9JPS7</accession>
<name>A0A8S9JPS7_BRACR</name>
<sequence>MMRAFSLSLSSERRPGNSNLLSSSSNIKHNVTLAILISIFIIQSRSLHFSGDFNLHLPHPISITPSSLSGLKEESVLFHRRSSKEEGQIEKEKKSEMDSKMISPLTVNGILSEFRLVLLLHASSSSWVLLSS</sequence>
<proteinExistence type="predicted"/>
<evidence type="ECO:0000256" key="1">
    <source>
        <dbReference type="SAM" id="MobiDB-lite"/>
    </source>
</evidence>
<evidence type="ECO:0000313" key="2">
    <source>
        <dbReference type="EMBL" id="KAF2584155.1"/>
    </source>
</evidence>
<gene>
    <name evidence="2" type="ORF">F2Q70_00035256</name>
</gene>
<organism evidence="2">
    <name type="scientific">Brassica cretica</name>
    <name type="common">Mustard</name>
    <dbReference type="NCBI Taxonomy" id="69181"/>
    <lineage>
        <taxon>Eukaryota</taxon>
        <taxon>Viridiplantae</taxon>
        <taxon>Streptophyta</taxon>
        <taxon>Embryophyta</taxon>
        <taxon>Tracheophyta</taxon>
        <taxon>Spermatophyta</taxon>
        <taxon>Magnoliopsida</taxon>
        <taxon>eudicotyledons</taxon>
        <taxon>Gunneridae</taxon>
        <taxon>Pentapetalae</taxon>
        <taxon>rosids</taxon>
        <taxon>malvids</taxon>
        <taxon>Brassicales</taxon>
        <taxon>Brassicaceae</taxon>
        <taxon>Brassiceae</taxon>
        <taxon>Brassica</taxon>
    </lineage>
</organism>